<dbReference type="PANTHER" id="PTHR45641">
    <property type="entry name" value="TETRATRICOPEPTIDE REPEAT PROTEIN (AFU_ORTHOLOGUE AFUA_6G03870)"/>
    <property type="match status" value="1"/>
</dbReference>
<dbReference type="GO" id="GO:0016779">
    <property type="term" value="F:nucleotidyltransferase activity"/>
    <property type="evidence" value="ECO:0007669"/>
    <property type="project" value="UniProtKB-KW"/>
</dbReference>
<keyword evidence="5" id="KW-0677">Repeat</keyword>
<proteinExistence type="inferred from homology"/>
<evidence type="ECO:0000313" key="10">
    <source>
        <dbReference type="EMBL" id="CAF3305271.1"/>
    </source>
</evidence>
<dbReference type="InterPro" id="IPR019734">
    <property type="entry name" value="TPR_rpt"/>
</dbReference>
<evidence type="ECO:0000256" key="1">
    <source>
        <dbReference type="ARBA" id="ARBA00009558"/>
    </source>
</evidence>
<protein>
    <recommendedName>
        <fullName evidence="9">NAD(P)(+)--arginine ADP-ribosyltransferase</fullName>
        <ecNumber evidence="9">2.4.2.31</ecNumber>
    </recommendedName>
    <alternativeName>
        <fullName evidence="9">Mono(ADP-ribosyl)transferase</fullName>
    </alternativeName>
</protein>
<evidence type="ECO:0000256" key="2">
    <source>
        <dbReference type="ARBA" id="ARBA00022676"/>
    </source>
</evidence>
<dbReference type="SMART" id="SM00028">
    <property type="entry name" value="TPR"/>
    <property type="match status" value="6"/>
</dbReference>
<dbReference type="PROSITE" id="PS51996">
    <property type="entry name" value="TR_MART"/>
    <property type="match status" value="1"/>
</dbReference>
<dbReference type="SUPFAM" id="SSF48452">
    <property type="entry name" value="TPR-like"/>
    <property type="match status" value="2"/>
</dbReference>
<dbReference type="Proteomes" id="UP000663872">
    <property type="component" value="Unassembled WGS sequence"/>
</dbReference>
<comment type="catalytic activity">
    <reaction evidence="7 9">
        <text>L-arginyl-[protein] + NAD(+) = N(omega)-(ADP-D-ribosyl)-L-arginyl-[protein] + nicotinamide + H(+)</text>
        <dbReference type="Rhea" id="RHEA:19149"/>
        <dbReference type="Rhea" id="RHEA-COMP:10532"/>
        <dbReference type="Rhea" id="RHEA-COMP:15087"/>
        <dbReference type="ChEBI" id="CHEBI:15378"/>
        <dbReference type="ChEBI" id="CHEBI:17154"/>
        <dbReference type="ChEBI" id="CHEBI:29965"/>
        <dbReference type="ChEBI" id="CHEBI:57540"/>
        <dbReference type="ChEBI" id="CHEBI:142554"/>
        <dbReference type="EC" id="2.4.2.31"/>
    </reaction>
</comment>
<gene>
    <name evidence="10" type="ORF">GRG538_LOCUS955</name>
</gene>
<evidence type="ECO:0000313" key="11">
    <source>
        <dbReference type="Proteomes" id="UP000663872"/>
    </source>
</evidence>
<keyword evidence="4" id="KW-0548">Nucleotidyltransferase</keyword>
<evidence type="ECO:0000256" key="4">
    <source>
        <dbReference type="ARBA" id="ARBA00022695"/>
    </source>
</evidence>
<sequence>MWFQLLVQVLLRMPVTARSKDDLLQQSFLAYKKDVSAQNDIHLFNRTYWPTDAIDWYTKDKFLFRLFNQACRTDDIDLLFSFRFFIHDLHHKLKETYCEQQLKRNQQQTIMVYRGTIMSKDEIQMLLAPTSEKKLIWFTTFVSTSLKKVAAEKFVCKSLTNDQVSVLEEIHIDNKTDMSSVPFVILSESDEEGENEVLLSIGSVFELESINETEYINKGLSLRHDDATLPENEQKHLAVERSCSHENLGIVYRAMCNYKQALYHLEETLRIRNNYLPPNHYMIAQVYNNLSIVYRLIGDPSKSLKCAELALTRQIQSLPENHPHRGAMYNSLGDVYHSQGQYPMALLNFATALSIYKNERIRSALRETVAQSNIGSVMMAQENLDGALKIFLQSLATIECEQPRHPRVALCLNNIGFAYRNKGDHSTAITYFNRALKFCQSYLPENNEATAISYLSVASVLTENEYNLATEYFEHVNSIYNHIGLPHHQNIIRCHIYRGHLYRKIHDHQSALSCYKEAIFHCEKAPLPQRHPLWVLIYTSSALEYQLMDDFSRALIEYEYALQHITDDLLEIPRIHNAIDLCRRKIIETDVSQTIAFMLDTLGNMQ</sequence>
<dbReference type="InterPro" id="IPR011990">
    <property type="entry name" value="TPR-like_helical_dom_sf"/>
</dbReference>
<keyword evidence="9" id="KW-0732">Signal</keyword>
<comment type="caution">
    <text evidence="10">The sequence shown here is derived from an EMBL/GenBank/DDBJ whole genome shotgun (WGS) entry which is preliminary data.</text>
</comment>
<dbReference type="SUPFAM" id="SSF56399">
    <property type="entry name" value="ADP-ribosylation"/>
    <property type="match status" value="1"/>
</dbReference>
<feature type="repeat" description="TPR" evidence="8">
    <location>
        <begin position="326"/>
        <end position="359"/>
    </location>
</feature>
<evidence type="ECO:0000256" key="3">
    <source>
        <dbReference type="ARBA" id="ARBA00022679"/>
    </source>
</evidence>
<keyword evidence="9" id="KW-0521">NADP</keyword>
<keyword evidence="3 9" id="KW-0808">Transferase</keyword>
<dbReference type="Gene3D" id="1.25.40.10">
    <property type="entry name" value="Tetratricopeptide repeat domain"/>
    <property type="match status" value="2"/>
</dbReference>
<evidence type="ECO:0000256" key="8">
    <source>
        <dbReference type="PROSITE-ProRule" id="PRU00339"/>
    </source>
</evidence>
<evidence type="ECO:0000256" key="7">
    <source>
        <dbReference type="ARBA" id="ARBA00047597"/>
    </source>
</evidence>
<name>A0A817T0N3_9BILA</name>
<evidence type="ECO:0000256" key="9">
    <source>
        <dbReference type="RuleBase" id="RU361228"/>
    </source>
</evidence>
<dbReference type="GO" id="GO:0106274">
    <property type="term" value="F:NAD+-protein-arginine ADP-ribosyltransferase activity"/>
    <property type="evidence" value="ECO:0007669"/>
    <property type="project" value="UniProtKB-EC"/>
</dbReference>
<dbReference type="EMBL" id="CAJNYT010000027">
    <property type="protein sequence ID" value="CAF3305271.1"/>
    <property type="molecule type" value="Genomic_DNA"/>
</dbReference>
<reference evidence="10" key="1">
    <citation type="submission" date="2021-02" db="EMBL/GenBank/DDBJ databases">
        <authorList>
            <person name="Nowell W R."/>
        </authorList>
    </citation>
    <scope>NUCLEOTIDE SEQUENCE</scope>
</reference>
<keyword evidence="2 9" id="KW-0328">Glycosyltransferase</keyword>
<evidence type="ECO:0000256" key="5">
    <source>
        <dbReference type="ARBA" id="ARBA00022737"/>
    </source>
</evidence>
<dbReference type="PANTHER" id="PTHR45641:SF19">
    <property type="entry name" value="NEPHROCYSTIN-3"/>
    <property type="match status" value="1"/>
</dbReference>
<feature type="signal peptide" evidence="9">
    <location>
        <begin position="1"/>
        <end position="17"/>
    </location>
</feature>
<organism evidence="10 11">
    <name type="scientific">Rotaria socialis</name>
    <dbReference type="NCBI Taxonomy" id="392032"/>
    <lineage>
        <taxon>Eukaryota</taxon>
        <taxon>Metazoa</taxon>
        <taxon>Spiralia</taxon>
        <taxon>Gnathifera</taxon>
        <taxon>Rotifera</taxon>
        <taxon>Eurotatoria</taxon>
        <taxon>Bdelloidea</taxon>
        <taxon>Philodinida</taxon>
        <taxon>Philodinidae</taxon>
        <taxon>Rotaria</taxon>
    </lineage>
</organism>
<keyword evidence="9" id="KW-0520">NAD</keyword>
<feature type="chain" id="PRO_5033108952" description="NAD(P)(+)--arginine ADP-ribosyltransferase" evidence="9">
    <location>
        <begin position="18"/>
        <end position="606"/>
    </location>
</feature>
<dbReference type="EC" id="2.4.2.31" evidence="9"/>
<comment type="similarity">
    <text evidence="1 9">Belongs to the Arg-specific ADP-ribosyltransferase family.</text>
</comment>
<accession>A0A817T0N3</accession>
<feature type="repeat" description="TPR" evidence="8">
    <location>
        <begin position="409"/>
        <end position="442"/>
    </location>
</feature>
<dbReference type="InterPro" id="IPR000768">
    <property type="entry name" value="ART"/>
</dbReference>
<dbReference type="PROSITE" id="PS50005">
    <property type="entry name" value="TPR"/>
    <property type="match status" value="2"/>
</dbReference>
<dbReference type="Pfam" id="PF13424">
    <property type="entry name" value="TPR_12"/>
    <property type="match status" value="2"/>
</dbReference>
<dbReference type="Gene3D" id="3.90.176.10">
    <property type="entry name" value="Toxin ADP-ribosyltransferase, Chain A, domain 1"/>
    <property type="match status" value="1"/>
</dbReference>
<keyword evidence="6 8" id="KW-0802">TPR repeat</keyword>
<dbReference type="Pfam" id="PF01129">
    <property type="entry name" value="ART"/>
    <property type="match status" value="1"/>
</dbReference>
<dbReference type="AlphaFoldDB" id="A0A817T0N3"/>
<evidence type="ECO:0000256" key="6">
    <source>
        <dbReference type="ARBA" id="ARBA00022803"/>
    </source>
</evidence>